<dbReference type="Pfam" id="PF00394">
    <property type="entry name" value="Cu-oxidase"/>
    <property type="match status" value="1"/>
</dbReference>
<keyword evidence="8" id="KW-0479">Metal-binding</keyword>
<accession>B8LLM3</accession>
<evidence type="ECO:0000256" key="7">
    <source>
        <dbReference type="ARBA" id="ARBA00022525"/>
    </source>
</evidence>
<feature type="domain" description="Plastocyanin-like" evidence="17">
    <location>
        <begin position="36"/>
        <end position="147"/>
    </location>
</feature>
<dbReference type="GO" id="GO:0009506">
    <property type="term" value="C:plasmodesma"/>
    <property type="evidence" value="ECO:0007669"/>
    <property type="project" value="TreeGrafter"/>
</dbReference>
<evidence type="ECO:0000256" key="4">
    <source>
        <dbReference type="ARBA" id="ARBA00011473"/>
    </source>
</evidence>
<dbReference type="InterPro" id="IPR033138">
    <property type="entry name" value="Cu_oxidase_CS"/>
</dbReference>
<keyword evidence="7" id="KW-0964">Secreted</keyword>
<dbReference type="OMA" id="WHSHTEH"/>
<evidence type="ECO:0000256" key="5">
    <source>
        <dbReference type="ARBA" id="ARBA00012301"/>
    </source>
</evidence>
<comment type="cofactor">
    <cofactor evidence="1">
        <name>Cu cation</name>
        <dbReference type="ChEBI" id="CHEBI:23378"/>
    </cofactor>
</comment>
<comment type="subcellular location">
    <subcellularLocation>
        <location evidence="2">Secreted</location>
    </subcellularLocation>
</comment>
<name>B8LLM3_PICSI</name>
<dbReference type="CDD" id="cd13845">
    <property type="entry name" value="CuRO_1_AAO"/>
    <property type="match status" value="1"/>
</dbReference>
<dbReference type="Pfam" id="PF07731">
    <property type="entry name" value="Cu-oxidase_2"/>
    <property type="match status" value="1"/>
</dbReference>
<dbReference type="PANTHER" id="PTHR11709:SF394">
    <property type="entry name" value="FI03373P-RELATED"/>
    <property type="match status" value="1"/>
</dbReference>
<dbReference type="FunFam" id="2.60.40.420:FF:000060">
    <property type="entry name" value="L-ascorbate oxidase"/>
    <property type="match status" value="1"/>
</dbReference>
<dbReference type="CDD" id="cd13871">
    <property type="entry name" value="CuRO_2_AAO"/>
    <property type="match status" value="1"/>
</dbReference>
<comment type="similarity">
    <text evidence="3">Belongs to the multicopper oxidase family.</text>
</comment>
<evidence type="ECO:0000256" key="9">
    <source>
        <dbReference type="ARBA" id="ARBA00022737"/>
    </source>
</evidence>
<dbReference type="EMBL" id="EF676667">
    <property type="protein sequence ID" value="ABR16553.1"/>
    <property type="molecule type" value="mRNA"/>
</dbReference>
<dbReference type="EC" id="1.10.3.3" evidence="5"/>
<dbReference type="FunFam" id="2.60.40.420:FF:000045">
    <property type="entry name" value="Laccase 2"/>
    <property type="match status" value="1"/>
</dbReference>
<dbReference type="InterPro" id="IPR017760">
    <property type="entry name" value="L-ascorbate_oxidase_pln"/>
</dbReference>
<dbReference type="GO" id="GO:0008447">
    <property type="term" value="F:L-ascorbate oxidase activity"/>
    <property type="evidence" value="ECO:0007669"/>
    <property type="project" value="UniProtKB-EC"/>
</dbReference>
<evidence type="ECO:0000259" key="17">
    <source>
        <dbReference type="Pfam" id="PF07732"/>
    </source>
</evidence>
<dbReference type="NCBIfam" id="TIGR03388">
    <property type="entry name" value="ascorbase"/>
    <property type="match status" value="1"/>
</dbReference>
<keyword evidence="9" id="KW-0677">Repeat</keyword>
<dbReference type="Pfam" id="PF07732">
    <property type="entry name" value="Cu-oxidase_3"/>
    <property type="match status" value="1"/>
</dbReference>
<dbReference type="AlphaFoldDB" id="B8LLM3"/>
<keyword evidence="14" id="KW-0732">Signal</keyword>
<feature type="signal peptide" evidence="14">
    <location>
        <begin position="1"/>
        <end position="26"/>
    </location>
</feature>
<evidence type="ECO:0000259" key="16">
    <source>
        <dbReference type="Pfam" id="PF07731"/>
    </source>
</evidence>
<dbReference type="InterPro" id="IPR002355">
    <property type="entry name" value="Cu_oxidase_Cu_BS"/>
</dbReference>
<dbReference type="GO" id="GO:0005507">
    <property type="term" value="F:copper ion binding"/>
    <property type="evidence" value="ECO:0007669"/>
    <property type="project" value="InterPro"/>
</dbReference>
<feature type="domain" description="Plastocyanin-like" evidence="16">
    <location>
        <begin position="431"/>
        <end position="552"/>
    </location>
</feature>
<keyword evidence="11" id="KW-0186">Copper</keyword>
<reference evidence="18" key="1">
    <citation type="submission" date="2007-06" db="EMBL/GenBank/DDBJ databases">
        <title>Full length cDNA sequences from Sitka Spruce (Picea sitchensis).</title>
        <authorList>
            <person name="Ralph S.G."/>
            <person name="Chun H.E."/>
            <person name="Liao N."/>
            <person name="Ali J."/>
            <person name="Reid K."/>
            <person name="Kolosova N."/>
            <person name="Cooper N."/>
            <person name="Cullis C."/>
            <person name="Jancsik S."/>
            <person name="Moore R."/>
            <person name="Mayo M."/>
            <person name="Wagner S."/>
            <person name="Holt R.A."/>
            <person name="Jones S.J.M."/>
            <person name="Marra M.A."/>
            <person name="Ritland C.E."/>
            <person name="Ritland K."/>
            <person name="Bohlmann J."/>
        </authorList>
    </citation>
    <scope>NUCLEOTIDE SEQUENCE</scope>
    <source>
        <tissue evidence="18">Green portion of the leader tissue</tissue>
    </source>
</reference>
<dbReference type="PANTHER" id="PTHR11709">
    <property type="entry name" value="MULTI-COPPER OXIDASE"/>
    <property type="match status" value="1"/>
</dbReference>
<feature type="chain" id="PRO_5002876938" description="L-ascorbate oxidase" evidence="14">
    <location>
        <begin position="27"/>
        <end position="574"/>
    </location>
</feature>
<evidence type="ECO:0000256" key="3">
    <source>
        <dbReference type="ARBA" id="ARBA00010609"/>
    </source>
</evidence>
<dbReference type="SUPFAM" id="SSF49503">
    <property type="entry name" value="Cupredoxins"/>
    <property type="match status" value="3"/>
</dbReference>
<protein>
    <recommendedName>
        <fullName evidence="6">L-ascorbate oxidase</fullName>
        <ecNumber evidence="5">1.10.3.3</ecNumber>
    </recommendedName>
</protein>
<evidence type="ECO:0000256" key="13">
    <source>
        <dbReference type="ARBA" id="ARBA00048908"/>
    </source>
</evidence>
<dbReference type="InterPro" id="IPR034267">
    <property type="entry name" value="CuRO_3_AAO"/>
</dbReference>
<dbReference type="InterPro" id="IPR011706">
    <property type="entry name" value="Cu-oxidase_C"/>
</dbReference>
<dbReference type="CDD" id="cd13893">
    <property type="entry name" value="CuRO_3_AAO"/>
    <property type="match status" value="1"/>
</dbReference>
<proteinExistence type="evidence at transcript level"/>
<keyword evidence="12" id="KW-1015">Disulfide bond</keyword>
<organism evidence="18">
    <name type="scientific">Picea sitchensis</name>
    <name type="common">Sitka spruce</name>
    <name type="synonym">Pinus sitchensis</name>
    <dbReference type="NCBI Taxonomy" id="3332"/>
    <lineage>
        <taxon>Eukaryota</taxon>
        <taxon>Viridiplantae</taxon>
        <taxon>Streptophyta</taxon>
        <taxon>Embryophyta</taxon>
        <taxon>Tracheophyta</taxon>
        <taxon>Spermatophyta</taxon>
        <taxon>Pinopsida</taxon>
        <taxon>Pinidae</taxon>
        <taxon>Conifers I</taxon>
        <taxon>Pinales</taxon>
        <taxon>Pinaceae</taxon>
        <taxon>Picea</taxon>
    </lineage>
</organism>
<evidence type="ECO:0000256" key="6">
    <source>
        <dbReference type="ARBA" id="ARBA00022095"/>
    </source>
</evidence>
<dbReference type="GO" id="GO:0005576">
    <property type="term" value="C:extracellular region"/>
    <property type="evidence" value="ECO:0007669"/>
    <property type="project" value="UniProtKB-SubCell"/>
</dbReference>
<dbReference type="PROSITE" id="PS00080">
    <property type="entry name" value="MULTICOPPER_OXIDASE2"/>
    <property type="match status" value="1"/>
</dbReference>
<comment type="catalytic activity">
    <reaction evidence="13">
        <text>4 L-ascorbate + O2 = 4 monodehydro-L-ascorbate radical + 2 H2O</text>
        <dbReference type="Rhea" id="RHEA:30243"/>
        <dbReference type="ChEBI" id="CHEBI:15377"/>
        <dbReference type="ChEBI" id="CHEBI:15379"/>
        <dbReference type="ChEBI" id="CHEBI:38290"/>
        <dbReference type="ChEBI" id="CHEBI:59513"/>
        <dbReference type="EC" id="1.10.3.3"/>
    </reaction>
</comment>
<dbReference type="InterPro" id="IPR045087">
    <property type="entry name" value="Cu-oxidase_fam"/>
</dbReference>
<dbReference type="InterPro" id="IPR011707">
    <property type="entry name" value="Cu-oxidase-like_N"/>
</dbReference>
<evidence type="ECO:0000259" key="15">
    <source>
        <dbReference type="Pfam" id="PF00394"/>
    </source>
</evidence>
<evidence type="ECO:0000256" key="14">
    <source>
        <dbReference type="SAM" id="SignalP"/>
    </source>
</evidence>
<keyword evidence="10" id="KW-0560">Oxidoreductase</keyword>
<dbReference type="InterPro" id="IPR001117">
    <property type="entry name" value="Cu-oxidase_2nd"/>
</dbReference>
<evidence type="ECO:0000256" key="10">
    <source>
        <dbReference type="ARBA" id="ARBA00023002"/>
    </source>
</evidence>
<evidence type="ECO:0000256" key="2">
    <source>
        <dbReference type="ARBA" id="ARBA00004613"/>
    </source>
</evidence>
<dbReference type="InterPro" id="IPR034258">
    <property type="entry name" value="CuRO_2_AAO"/>
</dbReference>
<dbReference type="InterPro" id="IPR034259">
    <property type="entry name" value="CuRO_1_AAO"/>
</dbReference>
<evidence type="ECO:0000313" key="18">
    <source>
        <dbReference type="EMBL" id="ABR16553.1"/>
    </source>
</evidence>
<feature type="domain" description="Plastocyanin-like" evidence="15">
    <location>
        <begin position="164"/>
        <end position="324"/>
    </location>
</feature>
<dbReference type="PROSITE" id="PS00079">
    <property type="entry name" value="MULTICOPPER_OXIDASE1"/>
    <property type="match status" value="1"/>
</dbReference>
<evidence type="ECO:0000256" key="8">
    <source>
        <dbReference type="ARBA" id="ARBA00022723"/>
    </source>
</evidence>
<evidence type="ECO:0000256" key="1">
    <source>
        <dbReference type="ARBA" id="ARBA00001935"/>
    </source>
</evidence>
<sequence length="574" mass="63925">MDSCRPSICSFLLILFLLALVQTAFCRTRHYKWQVNYLFWSPDCVESVLVAINGGFPGPTIRAEAGDTIVVELENKLPTEGVVIHWHGIRQRGTPWADGTASVTQCAINPDETYVYKFLADKPGTYFYHGHYGMQRSAGLYGLLIVDVAKGEKEPFSYDGEFDIILSDWWHKNIYEQMTGLYSKPFRWIGEPQSLLIAGRGQYNCSLVSAEAGGINANCNKTNQQCAPFVLSVESGKTYRLRIASATALSSLNFIIEGHKLLLVEAGGNYIEPLEVENVDIYSGQTYSFLVKADQDPSKNYWVAVNVRGRRPNTPPGLAIFNYIPTRPTSRPSTAPPASPAWNDFAYSKAFANKIVARDGFGPRVPLKSDRAIVLLNTQNYIDGYIKWAINNVSLVLPATPYMASLKYKLSNAFDHRAAPETYSPNSYDIMRPPSNPNAATGNSIYSLDFNATVDLVLQNANILMPNSSDIHPWHLHGHDFWVLAYGNGAFNPSEDFRKFNLRNPALQNTVVLFPYGWTAIRFVADNAGAWAFHCHIEPHLHMGMGVVFAEGIEKLGKFPISGLGCGETKRWLP</sequence>
<dbReference type="InterPro" id="IPR008972">
    <property type="entry name" value="Cupredoxin"/>
</dbReference>
<comment type="subunit">
    <text evidence="4">Dimer.</text>
</comment>
<dbReference type="Gene3D" id="2.60.40.420">
    <property type="entry name" value="Cupredoxins - blue copper proteins"/>
    <property type="match status" value="3"/>
</dbReference>
<evidence type="ECO:0000256" key="11">
    <source>
        <dbReference type="ARBA" id="ARBA00023008"/>
    </source>
</evidence>
<evidence type="ECO:0000256" key="12">
    <source>
        <dbReference type="ARBA" id="ARBA00023157"/>
    </source>
</evidence>